<reference evidence="1 2" key="1">
    <citation type="journal article" date="2011" name="J. Bacteriol.">
        <title>Whole-genome shotgun sequencing of the sulfur-oxidizing chemoautotroph Tetrathiobacter kashmirensis.</title>
        <authorList>
            <person name="Ghosh W."/>
            <person name="George A."/>
            <person name="Agarwal A."/>
            <person name="Raj P."/>
            <person name="Alam M."/>
            <person name="Pyne P."/>
            <person name="Das Gupta S.K."/>
        </authorList>
    </citation>
    <scope>NUCLEOTIDE SEQUENCE [LARGE SCALE GENOMIC DNA]</scope>
    <source>
        <strain evidence="1 2">WT001</strain>
    </source>
</reference>
<dbReference type="HOGENOM" id="CLU_1575168_0_0_4"/>
<dbReference type="AlphaFoldDB" id="I3UCY3"/>
<evidence type="ECO:0000313" key="2">
    <source>
        <dbReference type="Proteomes" id="UP000005267"/>
    </source>
</evidence>
<dbReference type="KEGG" id="aka:TKWG_13945"/>
<name>I3UCY3_ADVKW</name>
<organism evidence="1 2">
    <name type="scientific">Advenella kashmirensis (strain DSM 17095 / LMG 22695 / WT001)</name>
    <name type="common">Tetrathiobacter kashmirensis</name>
    <dbReference type="NCBI Taxonomy" id="1036672"/>
    <lineage>
        <taxon>Bacteria</taxon>
        <taxon>Pseudomonadati</taxon>
        <taxon>Pseudomonadota</taxon>
        <taxon>Betaproteobacteria</taxon>
        <taxon>Burkholderiales</taxon>
        <taxon>Alcaligenaceae</taxon>
    </lineage>
</organism>
<dbReference type="OrthoDB" id="8685155at2"/>
<gene>
    <name evidence="1" type="ordered locus">TKWG_13945</name>
</gene>
<evidence type="ECO:0000313" key="1">
    <source>
        <dbReference type="EMBL" id="AFK62871.1"/>
    </source>
</evidence>
<dbReference type="STRING" id="1036672.TKWG_13945"/>
<sequence length="169" mass="18556">MNWKKYILFKCNRINQIVEYLENTNVKRTILIRVSFLVCLGTFGLTVNAATAVAPSAAAGNAPSTSAKSEETFLTGTFSGDDIELKLDPKGRFVLSGGAVGKSLHGNWTMEKSGLHTLLRLSADEKNEEDWLFGVRSRNTLQAVDEGKLKVLDRPLDINEDAGVLTRVK</sequence>
<reference evidence="2" key="2">
    <citation type="journal article" date="2013" name="PLoS ONE">
        <title>Genome implosion elicits host-confinement in Alcaligenaceae: evidence from the comparative genomics of Tetrathiobacter kashmirensis, a pathogen in the making.</title>
        <authorList>
            <person name="Ghosh W."/>
            <person name="Alam M."/>
            <person name="Roy C."/>
            <person name="Pyne P."/>
            <person name="George A."/>
            <person name="Chakraborty R."/>
            <person name="Majumder S."/>
            <person name="Agarwal A."/>
            <person name="Chakraborty S."/>
            <person name="Majumdar S."/>
            <person name="Gupta S.K."/>
        </authorList>
    </citation>
    <scope>NUCLEOTIDE SEQUENCE [LARGE SCALE GENOMIC DNA]</scope>
    <source>
        <strain evidence="2">WT001</strain>
    </source>
</reference>
<dbReference type="Proteomes" id="UP000005267">
    <property type="component" value="Chromosome"/>
</dbReference>
<keyword evidence="2" id="KW-1185">Reference proteome</keyword>
<proteinExistence type="predicted"/>
<protein>
    <submittedName>
        <fullName evidence="1">Uncharacterized protein</fullName>
    </submittedName>
</protein>
<dbReference type="EMBL" id="CP003555">
    <property type="protein sequence ID" value="AFK62871.1"/>
    <property type="molecule type" value="Genomic_DNA"/>
</dbReference>
<accession>I3UCY3</accession>